<evidence type="ECO:0000256" key="1">
    <source>
        <dbReference type="SAM" id="Coils"/>
    </source>
</evidence>
<evidence type="ECO:0008006" key="4">
    <source>
        <dbReference type="Google" id="ProtNLM"/>
    </source>
</evidence>
<gene>
    <name evidence="2" type="ORF">H9757_01280</name>
</gene>
<name>A0A9D2NVC0_9FIRM</name>
<reference evidence="2" key="1">
    <citation type="journal article" date="2021" name="PeerJ">
        <title>Extensive microbial diversity within the chicken gut microbiome revealed by metagenomics and culture.</title>
        <authorList>
            <person name="Gilroy R."/>
            <person name="Ravi A."/>
            <person name="Getino M."/>
            <person name="Pursley I."/>
            <person name="Horton D.L."/>
            <person name="Alikhan N.F."/>
            <person name="Baker D."/>
            <person name="Gharbi K."/>
            <person name="Hall N."/>
            <person name="Watson M."/>
            <person name="Adriaenssens E.M."/>
            <person name="Foster-Nyarko E."/>
            <person name="Jarju S."/>
            <person name="Secka A."/>
            <person name="Antonio M."/>
            <person name="Oren A."/>
            <person name="Chaudhuri R.R."/>
            <person name="La Ragione R."/>
            <person name="Hildebrand F."/>
            <person name="Pallen M.J."/>
        </authorList>
    </citation>
    <scope>NUCLEOTIDE SEQUENCE</scope>
    <source>
        <strain evidence="2">ChiGjej1B1-1692</strain>
    </source>
</reference>
<comment type="caution">
    <text evidence="2">The sequence shown here is derived from an EMBL/GenBank/DDBJ whole genome shotgun (WGS) entry which is preliminary data.</text>
</comment>
<accession>A0A9D2NVC0</accession>
<feature type="coiled-coil region" evidence="1">
    <location>
        <begin position="10"/>
        <end position="47"/>
    </location>
</feature>
<dbReference type="Proteomes" id="UP000823894">
    <property type="component" value="Unassembled WGS sequence"/>
</dbReference>
<organism evidence="2 3">
    <name type="scientific">Candidatus Mediterraneibacter faecigallinarum</name>
    <dbReference type="NCBI Taxonomy" id="2838669"/>
    <lineage>
        <taxon>Bacteria</taxon>
        <taxon>Bacillati</taxon>
        <taxon>Bacillota</taxon>
        <taxon>Clostridia</taxon>
        <taxon>Lachnospirales</taxon>
        <taxon>Lachnospiraceae</taxon>
        <taxon>Mediterraneibacter</taxon>
    </lineage>
</organism>
<proteinExistence type="predicted"/>
<dbReference type="AlphaFoldDB" id="A0A9D2NVC0"/>
<keyword evidence="1" id="KW-0175">Coiled coil</keyword>
<sequence length="147" mass="16717">MTSGEIRAKIRYYEGLIDEYNREKLQLEKDLDELDRLKTKVAGLQTSFGDRQALRQKNLAALAAMPQRNRIYPVYCSGMQELLTGQMFSRSYEGLSEAGQKVSGKMREVLEKIDNCESKIASARSNKAYWEARLRETLAAEAEEANA</sequence>
<dbReference type="EMBL" id="DWWK01000015">
    <property type="protein sequence ID" value="HJC37689.1"/>
    <property type="molecule type" value="Genomic_DNA"/>
</dbReference>
<evidence type="ECO:0000313" key="3">
    <source>
        <dbReference type="Proteomes" id="UP000823894"/>
    </source>
</evidence>
<protein>
    <recommendedName>
        <fullName evidence="4">DUF5082 domain-containing protein</fullName>
    </recommendedName>
</protein>
<reference evidence="2" key="2">
    <citation type="submission" date="2021-04" db="EMBL/GenBank/DDBJ databases">
        <authorList>
            <person name="Gilroy R."/>
        </authorList>
    </citation>
    <scope>NUCLEOTIDE SEQUENCE</scope>
    <source>
        <strain evidence="2">ChiGjej1B1-1692</strain>
    </source>
</reference>
<evidence type="ECO:0000313" key="2">
    <source>
        <dbReference type="EMBL" id="HJC37689.1"/>
    </source>
</evidence>